<comment type="caution">
    <text evidence="2">The sequence shown here is derived from an EMBL/GenBank/DDBJ whole genome shotgun (WGS) entry which is preliminary data.</text>
</comment>
<keyword evidence="1" id="KW-0812">Transmembrane</keyword>
<gene>
    <name evidence="2" type="ORF">KUV31_06685</name>
</gene>
<sequence length="62" mass="6737">MVEFFKKLKRDDRGATAVEYGLILALVFLAMIGAVQSFGQTSIQMWDRISVATQGANQSAGV</sequence>
<organism evidence="2 3">
    <name type="scientific">Qipengyuania aquimaris</name>
    <dbReference type="NCBI Taxonomy" id="255984"/>
    <lineage>
        <taxon>Bacteria</taxon>
        <taxon>Pseudomonadati</taxon>
        <taxon>Pseudomonadota</taxon>
        <taxon>Alphaproteobacteria</taxon>
        <taxon>Sphingomonadales</taxon>
        <taxon>Erythrobacteraceae</taxon>
        <taxon>Qipengyuania</taxon>
    </lineage>
</organism>
<evidence type="ECO:0000313" key="2">
    <source>
        <dbReference type="EMBL" id="MBY6218027.1"/>
    </source>
</evidence>
<dbReference type="RefSeq" id="WP_221428701.1">
    <property type="nucleotide sequence ID" value="NZ_CP095080.1"/>
</dbReference>
<proteinExistence type="predicted"/>
<dbReference type="EMBL" id="JAHVKP010000001">
    <property type="protein sequence ID" value="MBY6218027.1"/>
    <property type="molecule type" value="Genomic_DNA"/>
</dbReference>
<evidence type="ECO:0000313" key="3">
    <source>
        <dbReference type="Proteomes" id="UP000824927"/>
    </source>
</evidence>
<dbReference type="InterPro" id="IPR007047">
    <property type="entry name" value="Flp_Fap"/>
</dbReference>
<name>A0A9Q3S107_9SPHN</name>
<protein>
    <submittedName>
        <fullName evidence="2">Flp family type IVb pilin</fullName>
    </submittedName>
</protein>
<accession>A0A9Q3S107</accession>
<reference evidence="2" key="1">
    <citation type="submission" date="2021-06" db="EMBL/GenBank/DDBJ databases">
        <title>50 bacteria genomes isolated from Dapeng, Shenzhen, China.</title>
        <authorList>
            <person name="Zheng W."/>
            <person name="Yu S."/>
            <person name="Huang Y."/>
        </authorList>
    </citation>
    <scope>NUCLEOTIDE SEQUENCE</scope>
    <source>
        <strain evidence="2">DP4N28-2</strain>
    </source>
</reference>
<dbReference type="Pfam" id="PF04964">
    <property type="entry name" value="Flp_Fap"/>
    <property type="match status" value="1"/>
</dbReference>
<dbReference type="AlphaFoldDB" id="A0A9Q3S107"/>
<feature type="transmembrane region" description="Helical" evidence="1">
    <location>
        <begin position="20"/>
        <end position="39"/>
    </location>
</feature>
<evidence type="ECO:0000256" key="1">
    <source>
        <dbReference type="SAM" id="Phobius"/>
    </source>
</evidence>
<keyword evidence="1" id="KW-1133">Transmembrane helix</keyword>
<dbReference type="Proteomes" id="UP000824927">
    <property type="component" value="Unassembled WGS sequence"/>
</dbReference>
<keyword evidence="1" id="KW-0472">Membrane</keyword>